<dbReference type="RefSeq" id="WP_007475232.1">
    <property type="nucleotide sequence ID" value="NZ_ABCJ01000008.1"/>
</dbReference>
<reference evidence="9 11" key="2">
    <citation type="submission" date="2019-05" db="EMBL/GenBank/DDBJ databases">
        <title>A comparative analysis of the Nautiliaceae.</title>
        <authorList>
            <person name="Grosche A."/>
            <person name="Smedile F."/>
            <person name="Vetriani C."/>
        </authorList>
    </citation>
    <scope>NUCLEOTIDE SEQUENCE [LARGE SCALE GENOMIC DNA]</scope>
    <source>
        <strain evidence="9 11">TB-2</strain>
    </source>
</reference>
<evidence type="ECO:0000313" key="8">
    <source>
        <dbReference type="EMBL" id="EDM23217.1"/>
    </source>
</evidence>
<keyword evidence="8" id="KW-0282">Flagellum</keyword>
<dbReference type="PANTHER" id="PTHR30435">
    <property type="entry name" value="FLAGELLAR PROTEIN"/>
    <property type="match status" value="1"/>
</dbReference>
<dbReference type="PANTHER" id="PTHR30435:SF12">
    <property type="entry name" value="FLAGELLAR BASAL BODY ROD PROTEIN FLGB"/>
    <property type="match status" value="1"/>
</dbReference>
<evidence type="ECO:0000256" key="6">
    <source>
        <dbReference type="PIRNR" id="PIRNR002889"/>
    </source>
</evidence>
<keyword evidence="4 6" id="KW-0975">Bacterial flagellum</keyword>
<protein>
    <recommendedName>
        <fullName evidence="3 6">Flagellar basal body rod protein FlgB</fullName>
    </recommendedName>
</protein>
<dbReference type="Pfam" id="PF00460">
    <property type="entry name" value="Flg_bb_rod"/>
    <property type="match status" value="1"/>
</dbReference>
<dbReference type="InterPro" id="IPR019776">
    <property type="entry name" value="Flagellar_basal_body_rod_CS"/>
</dbReference>
<comment type="subunit">
    <text evidence="6">The basal body constitutes a major portion of the flagellar organelle and consists of a number of rings mounted on a central rod.</text>
</comment>
<dbReference type="InterPro" id="IPR006300">
    <property type="entry name" value="FlgB"/>
</dbReference>
<gene>
    <name evidence="8" type="primary">flgB</name>
    <name evidence="8" type="ORF">CMTB2_04657</name>
    <name evidence="9" type="ORF">FE773_01510</name>
</gene>
<organism evidence="8 10">
    <name type="scientific">Caminibacter mediatlanticus TB-2</name>
    <dbReference type="NCBI Taxonomy" id="391592"/>
    <lineage>
        <taxon>Bacteria</taxon>
        <taxon>Pseudomonadati</taxon>
        <taxon>Campylobacterota</taxon>
        <taxon>Epsilonproteobacteria</taxon>
        <taxon>Nautiliales</taxon>
        <taxon>Nautiliaceae</taxon>
        <taxon>Caminibacter</taxon>
    </lineage>
</organism>
<reference evidence="8 10" key="1">
    <citation type="journal article" date="2011" name="Stand. Genomic Sci.">
        <title>Draft genome sequence of Caminibacter mediatlanticus strain TB-2, an epsilonproteobacterium isolated from a deep-sea hydrothermal vent.</title>
        <authorList>
            <person name="Giovannelli D."/>
            <person name="Ferriera S."/>
            <person name="Johnson J."/>
            <person name="Kravitz S."/>
            <person name="Perez-Rodriguez I."/>
            <person name="Ricci J."/>
            <person name="O'Brien C."/>
            <person name="Voordeckers J.W."/>
            <person name="Bini E."/>
            <person name="Vetriani C."/>
        </authorList>
    </citation>
    <scope>NUCLEOTIDE SEQUENCE [LARGE SCALE GENOMIC DNA]</scope>
    <source>
        <strain evidence="8 10">TB-2</strain>
    </source>
</reference>
<evidence type="ECO:0000313" key="9">
    <source>
        <dbReference type="EMBL" id="QCT93903.1"/>
    </source>
</evidence>
<dbReference type="Proteomes" id="UP000003288">
    <property type="component" value="Unassembled WGS sequence"/>
</dbReference>
<evidence type="ECO:0000313" key="10">
    <source>
        <dbReference type="Proteomes" id="UP000003288"/>
    </source>
</evidence>
<accession>A0AAI9AGI4</accession>
<evidence type="ECO:0000256" key="3">
    <source>
        <dbReference type="ARBA" id="ARBA00014376"/>
    </source>
</evidence>
<evidence type="ECO:0000256" key="5">
    <source>
        <dbReference type="ARBA" id="ARBA00024934"/>
    </source>
</evidence>
<dbReference type="NCBIfam" id="TIGR01396">
    <property type="entry name" value="FlgB"/>
    <property type="match status" value="1"/>
</dbReference>
<dbReference type="PROSITE" id="PS00588">
    <property type="entry name" value="FLAGELLA_BB_ROD"/>
    <property type="match status" value="1"/>
</dbReference>
<evidence type="ECO:0000256" key="1">
    <source>
        <dbReference type="ARBA" id="ARBA00004117"/>
    </source>
</evidence>
<sequence>MAFEISKSFGIMEQALHYRKIRQDMIASNIANADTPFYRPKDIRFEDALQEEINKKFNKPSKKLELAKTNPMHLEPKDIEDSYKPIVFFRDGHLARNDGNSVDIDVETTEMAKNNIAYNATIQALKKDIEIFKAVIDSSKNI</sequence>
<keyword evidence="8" id="KW-0966">Cell projection</keyword>
<dbReference type="EMBL" id="CP040463">
    <property type="protein sequence ID" value="QCT93903.1"/>
    <property type="molecule type" value="Genomic_DNA"/>
</dbReference>
<keyword evidence="11" id="KW-1185">Reference proteome</keyword>
<evidence type="ECO:0000256" key="4">
    <source>
        <dbReference type="ARBA" id="ARBA00023143"/>
    </source>
</evidence>
<dbReference type="GO" id="GO:0030694">
    <property type="term" value="C:bacterial-type flagellum basal body, rod"/>
    <property type="evidence" value="ECO:0007669"/>
    <property type="project" value="InterPro"/>
</dbReference>
<keyword evidence="8" id="KW-0969">Cilium</keyword>
<evidence type="ECO:0000259" key="7">
    <source>
        <dbReference type="Pfam" id="PF00460"/>
    </source>
</evidence>
<evidence type="ECO:0000313" key="11">
    <source>
        <dbReference type="Proteomes" id="UP000306825"/>
    </source>
</evidence>
<comment type="subcellular location">
    <subcellularLocation>
        <location evidence="1 6">Bacterial flagellum basal body</location>
    </subcellularLocation>
</comment>
<comment type="similarity">
    <text evidence="2 6">Belongs to the flagella basal body rod proteins family.</text>
</comment>
<comment type="function">
    <text evidence="5 6">Structural component of flagellum, the bacterial motility apparatus. Part of the rod structure of flagellar basal body.</text>
</comment>
<feature type="domain" description="Flagellar basal body rod protein N-terminal" evidence="7">
    <location>
        <begin position="15"/>
        <end position="36"/>
    </location>
</feature>
<evidence type="ECO:0000256" key="2">
    <source>
        <dbReference type="ARBA" id="ARBA00009677"/>
    </source>
</evidence>
<proteinExistence type="inferred from homology"/>
<dbReference type="AlphaFoldDB" id="A0AAI9AGI4"/>
<dbReference type="Proteomes" id="UP000306825">
    <property type="component" value="Chromosome"/>
</dbReference>
<name>A0AAI9AGI4_9BACT</name>
<dbReference type="PIRSF" id="PIRSF002889">
    <property type="entry name" value="Rod_FlgB"/>
    <property type="match status" value="1"/>
</dbReference>
<dbReference type="EMBL" id="ABCJ01000008">
    <property type="protein sequence ID" value="EDM23217.1"/>
    <property type="molecule type" value="Genomic_DNA"/>
</dbReference>
<dbReference type="GO" id="GO:0071978">
    <property type="term" value="P:bacterial-type flagellum-dependent swarming motility"/>
    <property type="evidence" value="ECO:0007669"/>
    <property type="project" value="TreeGrafter"/>
</dbReference>
<dbReference type="InterPro" id="IPR001444">
    <property type="entry name" value="Flag_bb_rod_N"/>
</dbReference>